<dbReference type="InterPro" id="IPR036271">
    <property type="entry name" value="Tet_transcr_reg_TetR-rel_C_sf"/>
</dbReference>
<protein>
    <submittedName>
        <fullName evidence="7">AcrR family transcriptional regulator</fullName>
    </submittedName>
</protein>
<name>A0ABR9HYR3_9PSEU</name>
<dbReference type="SUPFAM" id="SSF48498">
    <property type="entry name" value="Tetracyclin repressor-like, C-terminal domain"/>
    <property type="match status" value="1"/>
</dbReference>
<evidence type="ECO:0000256" key="4">
    <source>
        <dbReference type="ARBA" id="ARBA00023163"/>
    </source>
</evidence>
<dbReference type="PRINTS" id="PR00400">
    <property type="entry name" value="TETREPRESSOR"/>
</dbReference>
<dbReference type="Pfam" id="PF00440">
    <property type="entry name" value="TetR_N"/>
    <property type="match status" value="1"/>
</dbReference>
<evidence type="ECO:0000256" key="3">
    <source>
        <dbReference type="ARBA" id="ARBA00023125"/>
    </source>
</evidence>
<dbReference type="InterPro" id="IPR001647">
    <property type="entry name" value="HTH_TetR"/>
</dbReference>
<dbReference type="Proteomes" id="UP000631670">
    <property type="component" value="Unassembled WGS sequence"/>
</dbReference>
<dbReference type="Gene3D" id="1.10.357.10">
    <property type="entry name" value="Tetracycline Repressor, domain 2"/>
    <property type="match status" value="1"/>
</dbReference>
<dbReference type="EMBL" id="JADBEG010000001">
    <property type="protein sequence ID" value="MBE1496079.1"/>
    <property type="molecule type" value="Genomic_DNA"/>
</dbReference>
<dbReference type="InterPro" id="IPR004111">
    <property type="entry name" value="Repressor_TetR_C"/>
</dbReference>
<sequence length="224" mass="24134">MTSSPSPAASAPRTRGRPAVPLDRILATALQLVDEEGAEALSMRTLAQRLESGTATLYRHFGNRATLITQVIDRVFGEIELDPGALAELSWDRACQAVARAMFDTLGKHRKIAPLLIEQTPTGPNAMVLRERCLAVLLGGGLPPNVAVRAYATLSRYVLGFAIQLSGSGNDAERERVSTRFHDVSAGDFPATHAVADSLPVPLEDEFAFGLELIINGLRQLHAR</sequence>
<dbReference type="PANTHER" id="PTHR30055:SF151">
    <property type="entry name" value="TRANSCRIPTIONAL REGULATORY PROTEIN"/>
    <property type="match status" value="1"/>
</dbReference>
<keyword evidence="8" id="KW-1185">Reference proteome</keyword>
<comment type="caution">
    <text evidence="7">The sequence shown here is derived from an EMBL/GenBank/DDBJ whole genome shotgun (WGS) entry which is preliminary data.</text>
</comment>
<organism evidence="7 8">
    <name type="scientific">Amycolatopsis lexingtonensis</name>
    <dbReference type="NCBI Taxonomy" id="218822"/>
    <lineage>
        <taxon>Bacteria</taxon>
        <taxon>Bacillati</taxon>
        <taxon>Actinomycetota</taxon>
        <taxon>Actinomycetes</taxon>
        <taxon>Pseudonocardiales</taxon>
        <taxon>Pseudonocardiaceae</taxon>
        <taxon>Amycolatopsis</taxon>
    </lineage>
</organism>
<dbReference type="RefSeq" id="WP_211299647.1">
    <property type="nucleotide sequence ID" value="NZ_JADBEG010000001.1"/>
</dbReference>
<evidence type="ECO:0000313" key="8">
    <source>
        <dbReference type="Proteomes" id="UP000631670"/>
    </source>
</evidence>
<dbReference type="SUPFAM" id="SSF46689">
    <property type="entry name" value="Homeodomain-like"/>
    <property type="match status" value="1"/>
</dbReference>
<dbReference type="PROSITE" id="PS50977">
    <property type="entry name" value="HTH_TETR_2"/>
    <property type="match status" value="1"/>
</dbReference>
<keyword evidence="2" id="KW-0805">Transcription regulation</keyword>
<reference evidence="7 8" key="1">
    <citation type="submission" date="2020-10" db="EMBL/GenBank/DDBJ databases">
        <title>Sequencing the genomes of 1000 actinobacteria strains.</title>
        <authorList>
            <person name="Klenk H.-P."/>
        </authorList>
    </citation>
    <scope>NUCLEOTIDE SEQUENCE [LARGE SCALE GENOMIC DNA]</scope>
    <source>
        <strain evidence="7 8">DSM 44653</strain>
    </source>
</reference>
<accession>A0ABR9HYR3</accession>
<evidence type="ECO:0000313" key="7">
    <source>
        <dbReference type="EMBL" id="MBE1496079.1"/>
    </source>
</evidence>
<dbReference type="Pfam" id="PF02909">
    <property type="entry name" value="TetR_C_1"/>
    <property type="match status" value="1"/>
</dbReference>
<keyword evidence="1" id="KW-0678">Repressor</keyword>
<gene>
    <name evidence="7" type="ORF">H4696_003179</name>
</gene>
<keyword evidence="3 5" id="KW-0238">DNA-binding</keyword>
<dbReference type="InterPro" id="IPR050109">
    <property type="entry name" value="HTH-type_TetR-like_transc_reg"/>
</dbReference>
<dbReference type="InterPro" id="IPR009057">
    <property type="entry name" value="Homeodomain-like_sf"/>
</dbReference>
<evidence type="ECO:0000256" key="2">
    <source>
        <dbReference type="ARBA" id="ARBA00023015"/>
    </source>
</evidence>
<proteinExistence type="predicted"/>
<feature type="DNA-binding region" description="H-T-H motif" evidence="5">
    <location>
        <begin position="42"/>
        <end position="61"/>
    </location>
</feature>
<feature type="domain" description="HTH tetR-type" evidence="6">
    <location>
        <begin position="19"/>
        <end position="79"/>
    </location>
</feature>
<dbReference type="InterPro" id="IPR003012">
    <property type="entry name" value="Tet_transcr_reg_TetR"/>
</dbReference>
<dbReference type="PANTHER" id="PTHR30055">
    <property type="entry name" value="HTH-TYPE TRANSCRIPTIONAL REGULATOR RUTR"/>
    <property type="match status" value="1"/>
</dbReference>
<evidence type="ECO:0000259" key="6">
    <source>
        <dbReference type="PROSITE" id="PS50977"/>
    </source>
</evidence>
<dbReference type="PRINTS" id="PR00455">
    <property type="entry name" value="HTHTETR"/>
</dbReference>
<evidence type="ECO:0000256" key="5">
    <source>
        <dbReference type="PROSITE-ProRule" id="PRU00335"/>
    </source>
</evidence>
<evidence type="ECO:0000256" key="1">
    <source>
        <dbReference type="ARBA" id="ARBA00022491"/>
    </source>
</evidence>
<keyword evidence="4" id="KW-0804">Transcription</keyword>